<evidence type="ECO:0000313" key="4">
    <source>
        <dbReference type="EMBL" id="RSU15685.1"/>
    </source>
</evidence>
<dbReference type="GO" id="GO:0009986">
    <property type="term" value="C:cell surface"/>
    <property type="evidence" value="ECO:0007669"/>
    <property type="project" value="UniProtKB-SubCell"/>
</dbReference>
<accession>A0A430B5V4</accession>
<comment type="subcellular location">
    <subcellularLocation>
        <location evidence="1">Cell surface</location>
    </subcellularLocation>
</comment>
<reference evidence="4 5" key="1">
    <citation type="submission" date="2017-05" db="EMBL/GenBank/DDBJ databases">
        <title>Vagococcus spp. assemblies.</title>
        <authorList>
            <person name="Gulvik C.A."/>
        </authorList>
    </citation>
    <scope>NUCLEOTIDE SEQUENCE [LARGE SCALE GENOMIC DNA]</scope>
    <source>
        <strain evidence="4 5">CCUG 51432</strain>
    </source>
</reference>
<evidence type="ECO:0000259" key="3">
    <source>
        <dbReference type="Pfam" id="PF13702"/>
    </source>
</evidence>
<dbReference type="Proteomes" id="UP000287605">
    <property type="component" value="Unassembled WGS sequence"/>
</dbReference>
<sequence length="206" mass="24098">MKKKRRHPLRRFFLIIFVFFLLFVGRYLYISKQRVDQINQWQSQVETLVKYYDIGEYRDIVLGIIFTESKGNHVDIMQSSESKYGKKDEINDTDESLESGIKFLSEAIHQSELLKTDVWTAVQAYNFGLNYITYVSERGGNHTIELAEEYSKNILAPALGNSTGEEYRYLTPRSVIHNGGRLYRDGGNFFYVDIVKWNVRLLNLLT</sequence>
<proteinExistence type="predicted"/>
<feature type="transmembrane region" description="Helical" evidence="2">
    <location>
        <begin position="12"/>
        <end position="30"/>
    </location>
</feature>
<organism evidence="4 5">
    <name type="scientific">Vagococcus elongatus</name>
    <dbReference type="NCBI Taxonomy" id="180344"/>
    <lineage>
        <taxon>Bacteria</taxon>
        <taxon>Bacillati</taxon>
        <taxon>Bacillota</taxon>
        <taxon>Bacilli</taxon>
        <taxon>Lactobacillales</taxon>
        <taxon>Enterococcaceae</taxon>
        <taxon>Vagococcus</taxon>
    </lineage>
</organism>
<keyword evidence="2" id="KW-0812">Transmembrane</keyword>
<dbReference type="Gene3D" id="1.10.530.10">
    <property type="match status" value="1"/>
</dbReference>
<keyword evidence="5" id="KW-1185">Reference proteome</keyword>
<gene>
    <name evidence="4" type="ORF">CBF29_01015</name>
</gene>
<evidence type="ECO:0000256" key="1">
    <source>
        <dbReference type="ARBA" id="ARBA00004241"/>
    </source>
</evidence>
<dbReference type="OrthoDB" id="1654978at2"/>
<dbReference type="RefSeq" id="WP_126806347.1">
    <property type="nucleotide sequence ID" value="NZ_NGKA01000001.1"/>
</dbReference>
<dbReference type="Pfam" id="PF13702">
    <property type="entry name" value="Lysozyme_like"/>
    <property type="match status" value="1"/>
</dbReference>
<feature type="domain" description="CwlT-like lysozyme" evidence="3">
    <location>
        <begin position="37"/>
        <end position="198"/>
    </location>
</feature>
<dbReference type="InterPro" id="IPR023346">
    <property type="entry name" value="Lysozyme-like_dom_sf"/>
</dbReference>
<dbReference type="EMBL" id="NGKA01000001">
    <property type="protein sequence ID" value="RSU15685.1"/>
    <property type="molecule type" value="Genomic_DNA"/>
</dbReference>
<dbReference type="AlphaFoldDB" id="A0A430B5V4"/>
<evidence type="ECO:0000256" key="2">
    <source>
        <dbReference type="SAM" id="Phobius"/>
    </source>
</evidence>
<protein>
    <recommendedName>
        <fullName evidence="3">CwlT-like lysozyme domain-containing protein</fullName>
    </recommendedName>
</protein>
<keyword evidence="2" id="KW-0472">Membrane</keyword>
<evidence type="ECO:0000313" key="5">
    <source>
        <dbReference type="Proteomes" id="UP000287605"/>
    </source>
</evidence>
<name>A0A430B5V4_9ENTE</name>
<comment type="caution">
    <text evidence="4">The sequence shown here is derived from an EMBL/GenBank/DDBJ whole genome shotgun (WGS) entry which is preliminary data.</text>
</comment>
<dbReference type="CDD" id="cd16891">
    <property type="entry name" value="CwlT-like"/>
    <property type="match status" value="1"/>
</dbReference>
<dbReference type="InterPro" id="IPR047194">
    <property type="entry name" value="CwlT-like_lysozyme"/>
</dbReference>
<keyword evidence="2" id="KW-1133">Transmembrane helix</keyword>
<dbReference type="SUPFAM" id="SSF53955">
    <property type="entry name" value="Lysozyme-like"/>
    <property type="match status" value="1"/>
</dbReference>